<reference evidence="1 2" key="1">
    <citation type="submission" date="2021-01" db="EMBL/GenBank/DDBJ databases">
        <title>Biogeographic distribution of Paracoccus.</title>
        <authorList>
            <person name="Hollensteiner J."/>
            <person name="Leineberger J."/>
            <person name="Brinkhoff T."/>
            <person name="Daniel R."/>
        </authorList>
    </citation>
    <scope>NUCLEOTIDE SEQUENCE [LARGE SCALE GENOMIC DNA]</scope>
    <source>
        <strain evidence="1 2">LMG25392</strain>
    </source>
</reference>
<name>A0ABY7SYW1_9RHOB</name>
<evidence type="ECO:0000313" key="2">
    <source>
        <dbReference type="Proteomes" id="UP001218412"/>
    </source>
</evidence>
<dbReference type="EMBL" id="CP067134">
    <property type="protein sequence ID" value="WCR12114.1"/>
    <property type="molecule type" value="Genomic_DNA"/>
</dbReference>
<keyword evidence="2" id="KW-1185">Reference proteome</keyword>
<proteinExistence type="predicted"/>
<evidence type="ECO:0000313" key="1">
    <source>
        <dbReference type="EMBL" id="WCR12114.1"/>
    </source>
</evidence>
<sequence length="58" mass="6649">MVKAQGFGWALVRSVEDALDAHCRMSNQDHVGHPIGGHPIGRELRSDLVWNMRERVRR</sequence>
<organism evidence="1 2">
    <name type="scientific">Paracoccus stylophorae</name>
    <dbReference type="NCBI Taxonomy" id="659350"/>
    <lineage>
        <taxon>Bacteria</taxon>
        <taxon>Pseudomonadati</taxon>
        <taxon>Pseudomonadota</taxon>
        <taxon>Alphaproteobacteria</taxon>
        <taxon>Rhodobacterales</taxon>
        <taxon>Paracoccaceae</taxon>
        <taxon>Paracoccus</taxon>
    </lineage>
</organism>
<protein>
    <submittedName>
        <fullName evidence="1">Uncharacterized protein</fullName>
    </submittedName>
</protein>
<gene>
    <name evidence="1" type="ORF">JHW45_07195</name>
</gene>
<dbReference type="RefSeq" id="WP_336385807.1">
    <property type="nucleotide sequence ID" value="NZ_CP067134.1"/>
</dbReference>
<dbReference type="Proteomes" id="UP001218412">
    <property type="component" value="Chromosome"/>
</dbReference>
<accession>A0ABY7SYW1</accession>